<proteinExistence type="predicted"/>
<dbReference type="EMBL" id="CM046102">
    <property type="protein sequence ID" value="KAI8439990.1"/>
    <property type="molecule type" value="Genomic_DNA"/>
</dbReference>
<comment type="caution">
    <text evidence="1">The sequence shown here is derived from an EMBL/GenBank/DDBJ whole genome shotgun (WGS) entry which is preliminary data.</text>
</comment>
<protein>
    <submittedName>
        <fullName evidence="1">Uncharacterized protein</fullName>
    </submittedName>
</protein>
<keyword evidence="2" id="KW-1185">Reference proteome</keyword>
<evidence type="ECO:0000313" key="2">
    <source>
        <dbReference type="Proteomes" id="UP001064048"/>
    </source>
</evidence>
<gene>
    <name evidence="1" type="ORF">MSG28_001433</name>
</gene>
<sequence length="57" mass="6520">MFSVGVIDLFRRGCVTNNKFQRELWTDNENSYSSRLSGAGAYPMQSLRSIGEIFEKI</sequence>
<accession>A0ACC0KUJ2</accession>
<reference evidence="1 2" key="1">
    <citation type="journal article" date="2022" name="Genome Biol. Evol.">
        <title>The Spruce Budworm Genome: Reconstructing the Evolutionary History of Antifreeze Proteins.</title>
        <authorList>
            <person name="Beliveau C."/>
            <person name="Gagne P."/>
            <person name="Picq S."/>
            <person name="Vernygora O."/>
            <person name="Keeling C.I."/>
            <person name="Pinkney K."/>
            <person name="Doucet D."/>
            <person name="Wen F."/>
            <person name="Johnston J.S."/>
            <person name="Maaroufi H."/>
            <person name="Boyle B."/>
            <person name="Laroche J."/>
            <person name="Dewar K."/>
            <person name="Juretic N."/>
            <person name="Blackburn G."/>
            <person name="Nisole A."/>
            <person name="Brunet B."/>
            <person name="Brandao M."/>
            <person name="Lumley L."/>
            <person name="Duan J."/>
            <person name="Quan G."/>
            <person name="Lucarotti C.J."/>
            <person name="Roe A.D."/>
            <person name="Sperling F.A.H."/>
            <person name="Levesque R.C."/>
            <person name="Cusson M."/>
        </authorList>
    </citation>
    <scope>NUCLEOTIDE SEQUENCE [LARGE SCALE GENOMIC DNA]</scope>
    <source>
        <strain evidence="1">Glfc:IPQL:Cfum</strain>
    </source>
</reference>
<evidence type="ECO:0000313" key="1">
    <source>
        <dbReference type="EMBL" id="KAI8439990.1"/>
    </source>
</evidence>
<organism evidence="1 2">
    <name type="scientific">Choristoneura fumiferana</name>
    <name type="common">Spruce budworm moth</name>
    <name type="synonym">Archips fumiferana</name>
    <dbReference type="NCBI Taxonomy" id="7141"/>
    <lineage>
        <taxon>Eukaryota</taxon>
        <taxon>Metazoa</taxon>
        <taxon>Ecdysozoa</taxon>
        <taxon>Arthropoda</taxon>
        <taxon>Hexapoda</taxon>
        <taxon>Insecta</taxon>
        <taxon>Pterygota</taxon>
        <taxon>Neoptera</taxon>
        <taxon>Endopterygota</taxon>
        <taxon>Lepidoptera</taxon>
        <taxon>Glossata</taxon>
        <taxon>Ditrysia</taxon>
        <taxon>Tortricoidea</taxon>
        <taxon>Tortricidae</taxon>
        <taxon>Tortricinae</taxon>
        <taxon>Choristoneura</taxon>
    </lineage>
</organism>
<name>A0ACC0KUJ2_CHOFU</name>
<dbReference type="Proteomes" id="UP001064048">
    <property type="component" value="Chromosome 2"/>
</dbReference>